<dbReference type="STRING" id="420953.SAMN05192543_101389"/>
<accession>A0A1I3DLJ5</accession>
<dbReference type="EMBL" id="FOQU01000001">
    <property type="protein sequence ID" value="SFH87459.1"/>
    <property type="molecule type" value="Genomic_DNA"/>
</dbReference>
<dbReference type="Proteomes" id="UP000199548">
    <property type="component" value="Unassembled WGS sequence"/>
</dbReference>
<dbReference type="AlphaFoldDB" id="A0A1I3DLJ5"/>
<gene>
    <name evidence="2" type="ORF">SAMN05192543_101389</name>
</gene>
<name>A0A1I3DLJ5_9BURK</name>
<protein>
    <submittedName>
        <fullName evidence="2">Uncharacterized protein</fullName>
    </submittedName>
</protein>
<reference evidence="2 3" key="1">
    <citation type="submission" date="2016-10" db="EMBL/GenBank/DDBJ databases">
        <authorList>
            <person name="de Groot N.N."/>
        </authorList>
    </citation>
    <scope>NUCLEOTIDE SEQUENCE [LARGE SCALE GENOMIC DNA]</scope>
    <source>
        <strain evidence="2 3">LMG 23650</strain>
    </source>
</reference>
<evidence type="ECO:0000313" key="3">
    <source>
        <dbReference type="Proteomes" id="UP000199548"/>
    </source>
</evidence>
<sequence>MKQDFQDLAVQLAAANPRYGIKDGRDRGKVVFRCPAGYVANLNAKLSMTSGANDCVTMFTWPELAMSYRVWSYPIDIAPSEINLNQSPGSLGLLDTGATWVLGNDGSMSADPLNPGAVIVDAQSYLVVTKPSRVRFLLCYSASDTSGNRQNNFGCYTGTGGRGTPTQAEFPTIVNTMKQDFQDFAVQLATANSRYGIKDGRDRGKVVFRCPAGYVVNSTATLSPTSGENSCMAASGPTSPSVKK</sequence>
<evidence type="ECO:0000313" key="2">
    <source>
        <dbReference type="EMBL" id="SFH87459.1"/>
    </source>
</evidence>
<proteinExistence type="predicted"/>
<evidence type="ECO:0000256" key="1">
    <source>
        <dbReference type="SAM" id="MobiDB-lite"/>
    </source>
</evidence>
<keyword evidence="3" id="KW-1185">Reference proteome</keyword>
<dbReference type="RefSeq" id="WP_143098003.1">
    <property type="nucleotide sequence ID" value="NZ_CP041743.1"/>
</dbReference>
<feature type="region of interest" description="Disordered" evidence="1">
    <location>
        <begin position="223"/>
        <end position="244"/>
    </location>
</feature>
<organism evidence="2 3">
    <name type="scientific">Paraburkholderia megapolitana</name>
    <dbReference type="NCBI Taxonomy" id="420953"/>
    <lineage>
        <taxon>Bacteria</taxon>
        <taxon>Pseudomonadati</taxon>
        <taxon>Pseudomonadota</taxon>
        <taxon>Betaproteobacteria</taxon>
        <taxon>Burkholderiales</taxon>
        <taxon>Burkholderiaceae</taxon>
        <taxon>Paraburkholderia</taxon>
    </lineage>
</organism>
<dbReference type="OrthoDB" id="9967683at2"/>